<dbReference type="FunFam" id="1.20.1270.60:FF:000056">
    <property type="entry name" value="brain-specific angiogenesis inhibitor 1-associated protein 2-like protein 2"/>
    <property type="match status" value="1"/>
</dbReference>
<dbReference type="InterPro" id="IPR027681">
    <property type="entry name" value="IRSp53/IRTKS/Pinkbar"/>
</dbReference>
<dbReference type="PANTHER" id="PTHR14206:SF5">
    <property type="entry name" value="BRAIN-SPECIFIC ANGIOGENESIS INHIBITOR 1-ASSOCIATED PROTEIN 2-LIKE PROTEIN 2"/>
    <property type="match status" value="1"/>
</dbReference>
<reference evidence="7" key="1">
    <citation type="submission" date="2025-08" db="UniProtKB">
        <authorList>
            <consortium name="RefSeq"/>
        </authorList>
    </citation>
    <scope>IDENTIFICATION</scope>
</reference>
<dbReference type="CTD" id="80115"/>
<feature type="domain" description="SH3" evidence="4">
    <location>
        <begin position="321"/>
        <end position="384"/>
    </location>
</feature>
<dbReference type="GO" id="GO:0005654">
    <property type="term" value="C:nucleoplasm"/>
    <property type="evidence" value="ECO:0007669"/>
    <property type="project" value="TreeGrafter"/>
</dbReference>
<dbReference type="PROSITE" id="PS50002">
    <property type="entry name" value="SH3"/>
    <property type="match status" value="1"/>
</dbReference>
<feature type="domain" description="IMD" evidence="5">
    <location>
        <begin position="1"/>
        <end position="240"/>
    </location>
</feature>
<dbReference type="AlphaFoldDB" id="A0A6P7WRU6"/>
<keyword evidence="6" id="KW-1185">Reference proteome</keyword>
<feature type="region of interest" description="Disordered" evidence="3">
    <location>
        <begin position="281"/>
        <end position="314"/>
    </location>
</feature>
<dbReference type="SMART" id="SM00326">
    <property type="entry name" value="SH3"/>
    <property type="match status" value="1"/>
</dbReference>
<dbReference type="GO" id="GO:0007009">
    <property type="term" value="P:plasma membrane organization"/>
    <property type="evidence" value="ECO:0007669"/>
    <property type="project" value="InterPro"/>
</dbReference>
<accession>A0A6P7WRU6</accession>
<dbReference type="FunCoup" id="A0A6P7WRU6">
    <property type="interactions" value="19"/>
</dbReference>
<dbReference type="Gene3D" id="2.30.30.40">
    <property type="entry name" value="SH3 Domains"/>
    <property type="match status" value="1"/>
</dbReference>
<dbReference type="OrthoDB" id="9944156at2759"/>
<name>A0A6P7WRU6_9AMPH</name>
<dbReference type="KEGG" id="muo:115460232"/>
<proteinExistence type="predicted"/>
<dbReference type="PANTHER" id="PTHR14206">
    <property type="entry name" value="BRAIN-SPECIFIC ANGIOGENESIS INHIBITOR 1-ASSOCIATED PROTEIN 2"/>
    <property type="match status" value="1"/>
</dbReference>
<dbReference type="InterPro" id="IPR027267">
    <property type="entry name" value="AH/BAR_dom_sf"/>
</dbReference>
<feature type="compositionally biased region" description="Low complexity" evidence="3">
    <location>
        <begin position="295"/>
        <end position="314"/>
    </location>
</feature>
<dbReference type="InterPro" id="IPR001452">
    <property type="entry name" value="SH3_domain"/>
</dbReference>
<evidence type="ECO:0000313" key="7">
    <source>
        <dbReference type="RefSeq" id="XP_030045907.1"/>
    </source>
</evidence>
<keyword evidence="1 2" id="KW-0728">SH3 domain</keyword>
<evidence type="ECO:0000259" key="4">
    <source>
        <dbReference type="PROSITE" id="PS50002"/>
    </source>
</evidence>
<dbReference type="GO" id="GO:0005829">
    <property type="term" value="C:cytosol"/>
    <property type="evidence" value="ECO:0007669"/>
    <property type="project" value="TreeGrafter"/>
</dbReference>
<dbReference type="Proteomes" id="UP000515156">
    <property type="component" value="Chromosome 1"/>
</dbReference>
<dbReference type="InterPro" id="IPR036028">
    <property type="entry name" value="SH3-like_dom_sf"/>
</dbReference>
<dbReference type="GO" id="GO:0051764">
    <property type="term" value="P:actin crosslink formation"/>
    <property type="evidence" value="ECO:0007669"/>
    <property type="project" value="TreeGrafter"/>
</dbReference>
<dbReference type="InterPro" id="IPR030126">
    <property type="entry name" value="Baiap2l2_I-BAR_dom"/>
</dbReference>
<dbReference type="InterPro" id="IPR013606">
    <property type="entry name" value="I-BAR_dom"/>
</dbReference>
<sequence>MARKMDQFYSSTISIYKNILDQFNPALENLVFLGNNYLQALNALSKAAEVYYNAIKKIGEQALQSATSQSLGQILVQMADSHRHLNSGVERVLETFHGDILQHMEKNTKLDMQFIQDSQKHYEMEYRHRMANLDKCMTEVWRMERMRDKNVRDMKENVNSLHSDMQAFISQSHQAAELEEKRRYRFLAEKQWLLSNTFFQFYNRACGVLQNRVSHWKEQVDDSRIHPSAHSQVYNSQGYSSNRQMSTHLEMSQRSLGDFNPAISRSSNSILQAVEREQAEMRTSLQSELGRRPLQRSPSSGSLISGLRSRSSSFGDVSSVTGGLKVQAIASHSNSGNQTMLRFGKGDIITVLVPEARNGWLYGRLEGQNETGWFPEAYVKSLEDERDLEEQSVRSFALRSTHSTGDLLDSSDDFLEADYQSSAAVSPPSRMSSRASTVSNVNSRCSSVASTAPAAPPLPSARAQKSPQHPELFPRGTNPFATVKLRPTVTNDRSAPLIR</sequence>
<dbReference type="SUPFAM" id="SSF50044">
    <property type="entry name" value="SH3-domain"/>
    <property type="match status" value="1"/>
</dbReference>
<evidence type="ECO:0000256" key="2">
    <source>
        <dbReference type="PROSITE-ProRule" id="PRU00192"/>
    </source>
</evidence>
<dbReference type="GO" id="GO:0030838">
    <property type="term" value="P:positive regulation of actin filament polymerization"/>
    <property type="evidence" value="ECO:0007669"/>
    <property type="project" value="TreeGrafter"/>
</dbReference>
<evidence type="ECO:0000256" key="3">
    <source>
        <dbReference type="SAM" id="MobiDB-lite"/>
    </source>
</evidence>
<dbReference type="PROSITE" id="PS51338">
    <property type="entry name" value="IMD"/>
    <property type="match status" value="1"/>
</dbReference>
<dbReference type="Pfam" id="PF14604">
    <property type="entry name" value="SH3_9"/>
    <property type="match status" value="1"/>
</dbReference>
<dbReference type="Gene3D" id="1.20.1270.60">
    <property type="entry name" value="Arfaptin homology (AH) domain/BAR domain"/>
    <property type="match status" value="1"/>
</dbReference>
<evidence type="ECO:0000313" key="6">
    <source>
        <dbReference type="Proteomes" id="UP000515156"/>
    </source>
</evidence>
<dbReference type="CDD" id="cd07644">
    <property type="entry name" value="I-BAR_IMD_BAIAP2L2"/>
    <property type="match status" value="1"/>
</dbReference>
<dbReference type="Pfam" id="PF08397">
    <property type="entry name" value="IMD"/>
    <property type="match status" value="1"/>
</dbReference>
<dbReference type="RefSeq" id="XP_030045907.1">
    <property type="nucleotide sequence ID" value="XM_030190047.1"/>
</dbReference>
<feature type="region of interest" description="Disordered" evidence="3">
    <location>
        <begin position="447"/>
        <end position="499"/>
    </location>
</feature>
<protein>
    <submittedName>
        <fullName evidence="7">Brain-specific angiogenesis inhibitor 1-associated protein 2-like protein 2</fullName>
    </submittedName>
</protein>
<dbReference type="SUPFAM" id="SSF103657">
    <property type="entry name" value="BAR/IMD domain-like"/>
    <property type="match status" value="1"/>
</dbReference>
<evidence type="ECO:0000259" key="5">
    <source>
        <dbReference type="PROSITE" id="PS51338"/>
    </source>
</evidence>
<dbReference type="GeneID" id="115460232"/>
<dbReference type="GO" id="GO:0051017">
    <property type="term" value="P:actin filament bundle assembly"/>
    <property type="evidence" value="ECO:0007669"/>
    <property type="project" value="TreeGrafter"/>
</dbReference>
<organism evidence="6 7">
    <name type="scientific">Microcaecilia unicolor</name>
    <dbReference type="NCBI Taxonomy" id="1415580"/>
    <lineage>
        <taxon>Eukaryota</taxon>
        <taxon>Metazoa</taxon>
        <taxon>Chordata</taxon>
        <taxon>Craniata</taxon>
        <taxon>Vertebrata</taxon>
        <taxon>Euteleostomi</taxon>
        <taxon>Amphibia</taxon>
        <taxon>Gymnophiona</taxon>
        <taxon>Siphonopidae</taxon>
        <taxon>Microcaecilia</taxon>
    </lineage>
</organism>
<dbReference type="InParanoid" id="A0A6P7WRU6"/>
<gene>
    <name evidence="7" type="primary">BAIAP2L2</name>
</gene>
<evidence type="ECO:0000256" key="1">
    <source>
        <dbReference type="ARBA" id="ARBA00022443"/>
    </source>
</evidence>